<dbReference type="EMBL" id="DVFN01000004">
    <property type="protein sequence ID" value="HIQ68745.1"/>
    <property type="molecule type" value="Genomic_DNA"/>
</dbReference>
<accession>A0A9D0Z6C6</accession>
<proteinExistence type="predicted"/>
<name>A0A9D0Z6C6_9FIRM</name>
<evidence type="ECO:0000313" key="2">
    <source>
        <dbReference type="Proteomes" id="UP000886874"/>
    </source>
</evidence>
<gene>
    <name evidence="1" type="ORF">IAA67_00205</name>
</gene>
<dbReference type="Proteomes" id="UP000886874">
    <property type="component" value="Unassembled WGS sequence"/>
</dbReference>
<sequence length="88" mass="10270">MEDLFLPTLHTFENNNIFTGSWGNLRFKITPSIVMKTPKEVDMEQSSMKAEVWHGPLCYEKSDIEADQVFPLSTEGRETMHRWLKDHA</sequence>
<dbReference type="AlphaFoldDB" id="A0A9D0Z6C6"/>
<evidence type="ECO:0000313" key="1">
    <source>
        <dbReference type="EMBL" id="HIQ68745.1"/>
    </source>
</evidence>
<organism evidence="1 2">
    <name type="scientific">Candidatus Avoscillospira stercorigallinarum</name>
    <dbReference type="NCBI Taxonomy" id="2840708"/>
    <lineage>
        <taxon>Bacteria</taxon>
        <taxon>Bacillati</taxon>
        <taxon>Bacillota</taxon>
        <taxon>Clostridia</taxon>
        <taxon>Eubacteriales</taxon>
        <taxon>Oscillospiraceae</taxon>
        <taxon>Oscillospiraceae incertae sedis</taxon>
        <taxon>Candidatus Avoscillospira</taxon>
    </lineage>
</organism>
<reference evidence="1" key="1">
    <citation type="submission" date="2020-10" db="EMBL/GenBank/DDBJ databases">
        <authorList>
            <person name="Gilroy R."/>
        </authorList>
    </citation>
    <scope>NUCLEOTIDE SEQUENCE</scope>
    <source>
        <strain evidence="1">ChiSjej2B20-13462</strain>
    </source>
</reference>
<comment type="caution">
    <text evidence="1">The sequence shown here is derived from an EMBL/GenBank/DDBJ whole genome shotgun (WGS) entry which is preliminary data.</text>
</comment>
<reference evidence="1" key="2">
    <citation type="journal article" date="2021" name="PeerJ">
        <title>Extensive microbial diversity within the chicken gut microbiome revealed by metagenomics and culture.</title>
        <authorList>
            <person name="Gilroy R."/>
            <person name="Ravi A."/>
            <person name="Getino M."/>
            <person name="Pursley I."/>
            <person name="Horton D.L."/>
            <person name="Alikhan N.F."/>
            <person name="Baker D."/>
            <person name="Gharbi K."/>
            <person name="Hall N."/>
            <person name="Watson M."/>
            <person name="Adriaenssens E.M."/>
            <person name="Foster-Nyarko E."/>
            <person name="Jarju S."/>
            <person name="Secka A."/>
            <person name="Antonio M."/>
            <person name="Oren A."/>
            <person name="Chaudhuri R.R."/>
            <person name="La Ragione R."/>
            <person name="Hildebrand F."/>
            <person name="Pallen M.J."/>
        </authorList>
    </citation>
    <scope>NUCLEOTIDE SEQUENCE</scope>
    <source>
        <strain evidence="1">ChiSjej2B20-13462</strain>
    </source>
</reference>
<protein>
    <submittedName>
        <fullName evidence="1">Uncharacterized protein</fullName>
    </submittedName>
</protein>